<dbReference type="PANTHER" id="PTHR43201:SF8">
    <property type="entry name" value="ACYL-COA SYNTHETASE FAMILY MEMBER 3"/>
    <property type="match status" value="1"/>
</dbReference>
<dbReference type="SUPFAM" id="SSF56801">
    <property type="entry name" value="Acetyl-CoA synthetase-like"/>
    <property type="match status" value="1"/>
</dbReference>
<feature type="non-terminal residue" evidence="3">
    <location>
        <position position="1"/>
    </location>
</feature>
<dbReference type="Gene3D" id="3.40.50.12780">
    <property type="entry name" value="N-terminal domain of ligase-like"/>
    <property type="match status" value="2"/>
</dbReference>
<dbReference type="PANTHER" id="PTHR43201">
    <property type="entry name" value="ACYL-COA SYNTHETASE"/>
    <property type="match status" value="1"/>
</dbReference>
<comment type="caution">
    <text evidence="3">The sequence shown here is derived from an EMBL/GenBank/DDBJ whole genome shotgun (WGS) entry which is preliminary data.</text>
</comment>
<evidence type="ECO:0000313" key="3">
    <source>
        <dbReference type="EMBL" id="KAH9304266.1"/>
    </source>
</evidence>
<dbReference type="InterPro" id="IPR042099">
    <property type="entry name" value="ANL_N_sf"/>
</dbReference>
<protein>
    <recommendedName>
        <fullName evidence="2">AMP-dependent synthetase/ligase domain-containing protein</fullName>
    </recommendedName>
</protein>
<feature type="domain" description="AMP-dependent synthetase/ligase" evidence="2">
    <location>
        <begin position="93"/>
        <end position="256"/>
    </location>
</feature>
<keyword evidence="4" id="KW-1185">Reference proteome</keyword>
<feature type="non-terminal residue" evidence="3">
    <location>
        <position position="441"/>
    </location>
</feature>
<evidence type="ECO:0000313" key="4">
    <source>
        <dbReference type="Proteomes" id="UP000824469"/>
    </source>
</evidence>
<evidence type="ECO:0000259" key="2">
    <source>
        <dbReference type="Pfam" id="PF00501"/>
    </source>
</evidence>
<dbReference type="Pfam" id="PF00501">
    <property type="entry name" value="AMP-binding"/>
    <property type="match status" value="2"/>
</dbReference>
<evidence type="ECO:0000256" key="1">
    <source>
        <dbReference type="ARBA" id="ARBA00006432"/>
    </source>
</evidence>
<dbReference type="PROSITE" id="PS00455">
    <property type="entry name" value="AMP_BINDING"/>
    <property type="match status" value="1"/>
</dbReference>
<dbReference type="InterPro" id="IPR020845">
    <property type="entry name" value="AMP-binding_CS"/>
</dbReference>
<dbReference type="OMA" id="PRITAYK"/>
<gene>
    <name evidence="3" type="ORF">KI387_008670</name>
</gene>
<feature type="domain" description="AMP-dependent synthetase/ligase" evidence="2">
    <location>
        <begin position="287"/>
        <end position="407"/>
    </location>
</feature>
<sequence>QPDNIMEVIRAALKMGSEAQKRVAVAVAQENYSYGQLLASACQLSNTLLECNSANASGDESVVHSKFQTGCNQSTNGAALQLIRKVKGMTCLKGARIGIMAKPSAEFVAGMWATWISGAVVVPLALSHPETEILYVVNDAKISVIAGTEEYQGLLEGISGKCSARFCLIPVFANLPEYSEAFMSGKVKVGASSILFEDVLAEVEKDTTVTGDEAALIVYTSGTTGKPKGVVHTHDSIATQVQILTEAWEYTPADRVKHEAVLNLFGVAEQYRSLHLADCFFPIEGNVPTMYARLLQAYELMEIEAQKYAASAAHKLRLMMCGSSALPHPVMKQWEKISGHRLLERYGMTEFGMALSNPLHGQRKMGTLGKSLPGVEVKIISANSNNQYEPGIGELCVKSPSMFKEYWRRPQATKESFGDDGYFRTGDTAMLDEDGYFVMLG</sequence>
<dbReference type="InterPro" id="IPR000873">
    <property type="entry name" value="AMP-dep_synth/lig_dom"/>
</dbReference>
<dbReference type="GO" id="GO:0006631">
    <property type="term" value="P:fatty acid metabolic process"/>
    <property type="evidence" value="ECO:0007669"/>
    <property type="project" value="TreeGrafter"/>
</dbReference>
<dbReference type="Proteomes" id="UP000824469">
    <property type="component" value="Unassembled WGS sequence"/>
</dbReference>
<dbReference type="EMBL" id="JAHRHJ020000008">
    <property type="protein sequence ID" value="KAH9304266.1"/>
    <property type="molecule type" value="Genomic_DNA"/>
</dbReference>
<organism evidence="3 4">
    <name type="scientific">Taxus chinensis</name>
    <name type="common">Chinese yew</name>
    <name type="synonym">Taxus wallichiana var. chinensis</name>
    <dbReference type="NCBI Taxonomy" id="29808"/>
    <lineage>
        <taxon>Eukaryota</taxon>
        <taxon>Viridiplantae</taxon>
        <taxon>Streptophyta</taxon>
        <taxon>Embryophyta</taxon>
        <taxon>Tracheophyta</taxon>
        <taxon>Spermatophyta</taxon>
        <taxon>Pinopsida</taxon>
        <taxon>Pinidae</taxon>
        <taxon>Conifers II</taxon>
        <taxon>Cupressales</taxon>
        <taxon>Taxaceae</taxon>
        <taxon>Taxus</taxon>
    </lineage>
</organism>
<comment type="similarity">
    <text evidence="1">Belongs to the ATP-dependent AMP-binding enzyme family.</text>
</comment>
<proteinExistence type="inferred from homology"/>
<reference evidence="3 4" key="1">
    <citation type="journal article" date="2021" name="Nat. Plants">
        <title>The Taxus genome provides insights into paclitaxel biosynthesis.</title>
        <authorList>
            <person name="Xiong X."/>
            <person name="Gou J."/>
            <person name="Liao Q."/>
            <person name="Li Y."/>
            <person name="Zhou Q."/>
            <person name="Bi G."/>
            <person name="Li C."/>
            <person name="Du R."/>
            <person name="Wang X."/>
            <person name="Sun T."/>
            <person name="Guo L."/>
            <person name="Liang H."/>
            <person name="Lu P."/>
            <person name="Wu Y."/>
            <person name="Zhang Z."/>
            <person name="Ro D.K."/>
            <person name="Shang Y."/>
            <person name="Huang S."/>
            <person name="Yan J."/>
        </authorList>
    </citation>
    <scope>NUCLEOTIDE SEQUENCE [LARGE SCALE GENOMIC DNA]</scope>
    <source>
        <strain evidence="3">Ta-2019</strain>
    </source>
</reference>
<accession>A0AA38CMG5</accession>
<dbReference type="GO" id="GO:0031956">
    <property type="term" value="F:medium-chain fatty acid-CoA ligase activity"/>
    <property type="evidence" value="ECO:0007669"/>
    <property type="project" value="TreeGrafter"/>
</dbReference>
<dbReference type="AlphaFoldDB" id="A0AA38CMG5"/>
<name>A0AA38CMG5_TAXCH</name>